<accession>A0ABP2UPM2</accession>
<evidence type="ECO:0000313" key="1">
    <source>
        <dbReference type="EMBL" id="EOH87167.1"/>
    </source>
</evidence>
<protein>
    <submittedName>
        <fullName evidence="1">Uncharacterized protein</fullName>
    </submittedName>
</protein>
<reference evidence="1 2" key="1">
    <citation type="submission" date="2013-02" db="EMBL/GenBank/DDBJ databases">
        <title>The Genome Sequence of Enterococcus villorum ATCC_700913.</title>
        <authorList>
            <consortium name="The Broad Institute Genome Sequencing Platform"/>
            <consortium name="The Broad Institute Genome Sequencing Center for Infectious Disease"/>
            <person name="Earl A.M."/>
            <person name="Gilmore M.S."/>
            <person name="Lebreton F."/>
            <person name="Walker B."/>
            <person name="Young S.K."/>
            <person name="Zeng Q."/>
            <person name="Gargeya S."/>
            <person name="Fitzgerald M."/>
            <person name="Haas B."/>
            <person name="Abouelleil A."/>
            <person name="Alvarado L."/>
            <person name="Arachchi H.M."/>
            <person name="Berlin A.M."/>
            <person name="Chapman S.B."/>
            <person name="Dewar J."/>
            <person name="Goldberg J."/>
            <person name="Griggs A."/>
            <person name="Gujja S."/>
            <person name="Hansen M."/>
            <person name="Howarth C."/>
            <person name="Imamovic A."/>
            <person name="Larimer J."/>
            <person name="McCowan C."/>
            <person name="Murphy C."/>
            <person name="Neiman D."/>
            <person name="Pearson M."/>
            <person name="Priest M."/>
            <person name="Roberts A."/>
            <person name="Saif S."/>
            <person name="Shea T."/>
            <person name="Sisk P."/>
            <person name="Sykes S."/>
            <person name="Wortman J."/>
            <person name="Nusbaum C."/>
            <person name="Birren B."/>
        </authorList>
    </citation>
    <scope>NUCLEOTIDE SEQUENCE [LARGE SCALE GENOMIC DNA]</scope>
    <source>
        <strain evidence="1 2">ATCC 700913</strain>
    </source>
</reference>
<comment type="caution">
    <text evidence="1">The sequence shown here is derived from an EMBL/GenBank/DDBJ whole genome shotgun (WGS) entry which is preliminary data.</text>
</comment>
<dbReference type="EMBL" id="AJAN01000031">
    <property type="protein sequence ID" value="EOH87167.1"/>
    <property type="molecule type" value="Genomic_DNA"/>
</dbReference>
<organism evidence="1 2">
    <name type="scientific">Enterococcus villorum ATCC 700913</name>
    <dbReference type="NCBI Taxonomy" id="1158604"/>
    <lineage>
        <taxon>Bacteria</taxon>
        <taxon>Bacillati</taxon>
        <taxon>Bacillota</taxon>
        <taxon>Bacilli</taxon>
        <taxon>Lactobacillales</taxon>
        <taxon>Enterococcaceae</taxon>
        <taxon>Enterococcus</taxon>
    </lineage>
</organism>
<dbReference type="Proteomes" id="UP000013866">
    <property type="component" value="Unassembled WGS sequence"/>
</dbReference>
<gene>
    <name evidence="1" type="ORF">UAO_02404</name>
</gene>
<proteinExistence type="predicted"/>
<keyword evidence="2" id="KW-1185">Reference proteome</keyword>
<name>A0ABP2UPM2_9ENTE</name>
<sequence>MITNEDGTFSVNTKNTIKKPTDKVEVQLADTNKVAVGEKIPVTVQKSDYQLHLNDYTLNDAKVTGTFDSRYTTNKDQLQLVINGKVAKQVVYNATDTAPGKENEEFAIVARGLITDKNQQVIVRHIKDGQTVVEQKLTIK</sequence>
<evidence type="ECO:0000313" key="2">
    <source>
        <dbReference type="Proteomes" id="UP000013866"/>
    </source>
</evidence>